<feature type="signal peptide" evidence="3">
    <location>
        <begin position="1"/>
        <end position="18"/>
    </location>
</feature>
<comment type="caution">
    <text evidence="5">The sequence shown here is derived from an EMBL/GenBank/DDBJ whole genome shotgun (WGS) entry which is preliminary data.</text>
</comment>
<name>A0ABP1RV87_9HEXA</name>
<evidence type="ECO:0000256" key="2">
    <source>
        <dbReference type="ARBA" id="ARBA00024195"/>
    </source>
</evidence>
<dbReference type="PROSITE" id="PS50240">
    <property type="entry name" value="TRYPSIN_DOM"/>
    <property type="match status" value="1"/>
</dbReference>
<dbReference type="Pfam" id="PF00089">
    <property type="entry name" value="Trypsin"/>
    <property type="match status" value="1"/>
</dbReference>
<keyword evidence="3" id="KW-0732">Signal</keyword>
<keyword evidence="6" id="KW-1185">Reference proteome</keyword>
<dbReference type="Proteomes" id="UP001642540">
    <property type="component" value="Unassembled WGS sequence"/>
</dbReference>
<dbReference type="SUPFAM" id="SSF50494">
    <property type="entry name" value="Trypsin-like serine proteases"/>
    <property type="match status" value="1"/>
</dbReference>
<dbReference type="CDD" id="cd00190">
    <property type="entry name" value="Tryp_SPc"/>
    <property type="match status" value="1"/>
</dbReference>
<evidence type="ECO:0000259" key="4">
    <source>
        <dbReference type="PROSITE" id="PS50240"/>
    </source>
</evidence>
<dbReference type="SMART" id="SM00020">
    <property type="entry name" value="Tryp_SPc"/>
    <property type="match status" value="1"/>
</dbReference>
<reference evidence="5 6" key="1">
    <citation type="submission" date="2024-08" db="EMBL/GenBank/DDBJ databases">
        <authorList>
            <person name="Cucini C."/>
            <person name="Frati F."/>
        </authorList>
    </citation>
    <scope>NUCLEOTIDE SEQUENCE [LARGE SCALE GENOMIC DNA]</scope>
</reference>
<dbReference type="Gene3D" id="2.40.10.10">
    <property type="entry name" value="Trypsin-like serine proteases"/>
    <property type="match status" value="1"/>
</dbReference>
<evidence type="ECO:0000256" key="1">
    <source>
        <dbReference type="ARBA" id="ARBA00023157"/>
    </source>
</evidence>
<feature type="domain" description="Peptidase S1" evidence="4">
    <location>
        <begin position="8"/>
        <end position="272"/>
    </location>
</feature>
<feature type="chain" id="PRO_5047244852" description="Peptidase S1 domain-containing protein" evidence="3">
    <location>
        <begin position="19"/>
        <end position="275"/>
    </location>
</feature>
<dbReference type="EMBL" id="CAXLJM020000111">
    <property type="protein sequence ID" value="CAL8136682.1"/>
    <property type="molecule type" value="Genomic_DNA"/>
</dbReference>
<evidence type="ECO:0000256" key="3">
    <source>
        <dbReference type="SAM" id="SignalP"/>
    </source>
</evidence>
<accession>A0ABP1RV87</accession>
<keyword evidence="1" id="KW-1015">Disulfide bond</keyword>
<comment type="similarity">
    <text evidence="2">Belongs to the peptidase S1 family. CLIP subfamily.</text>
</comment>
<protein>
    <recommendedName>
        <fullName evidence="4">Peptidase S1 domain-containing protein</fullName>
    </recommendedName>
</protein>
<dbReference type="PROSITE" id="PS00134">
    <property type="entry name" value="TRYPSIN_HIS"/>
    <property type="match status" value="1"/>
</dbReference>
<evidence type="ECO:0000313" key="5">
    <source>
        <dbReference type="EMBL" id="CAL8136682.1"/>
    </source>
</evidence>
<gene>
    <name evidence="5" type="ORF">ODALV1_LOCUS26562</name>
</gene>
<dbReference type="InterPro" id="IPR051487">
    <property type="entry name" value="Ser/Thr_Proteases_Immune/Dev"/>
</dbReference>
<dbReference type="InterPro" id="IPR001254">
    <property type="entry name" value="Trypsin_dom"/>
</dbReference>
<sequence length="275" mass="30927">MNNFIFFLLSGSFTLATGYKTEAPPISENKTLTYKNIEERSVSEEEFPYQIRIQEVGSFVCGGSLITVKGSYFILTAAHCVRNVPASELTVVAGEVDRYKVSGNEQTRQVTRIVIHRGYSYPEFYNDIALLAIDKPFTVNSYVSPIPLPTQGQKTTGDVIVTGWDFAKRTEFKTTRFLNQMRLTIIDDNICRLSFMFRFQWVPDSMLCTGIGYFVWDNSNPCDKASGGSMKAVNGGYLAGISSWKPTCRSNPLLGMNTEVSYFVDWIEHEATLLL</sequence>
<proteinExistence type="inferred from homology"/>
<dbReference type="InterPro" id="IPR043504">
    <property type="entry name" value="Peptidase_S1_PA_chymotrypsin"/>
</dbReference>
<dbReference type="InterPro" id="IPR018114">
    <property type="entry name" value="TRYPSIN_HIS"/>
</dbReference>
<dbReference type="InterPro" id="IPR009003">
    <property type="entry name" value="Peptidase_S1_PA"/>
</dbReference>
<organism evidence="5 6">
    <name type="scientific">Orchesella dallaii</name>
    <dbReference type="NCBI Taxonomy" id="48710"/>
    <lineage>
        <taxon>Eukaryota</taxon>
        <taxon>Metazoa</taxon>
        <taxon>Ecdysozoa</taxon>
        <taxon>Arthropoda</taxon>
        <taxon>Hexapoda</taxon>
        <taxon>Collembola</taxon>
        <taxon>Entomobryomorpha</taxon>
        <taxon>Entomobryoidea</taxon>
        <taxon>Orchesellidae</taxon>
        <taxon>Orchesellinae</taxon>
        <taxon>Orchesella</taxon>
    </lineage>
</organism>
<dbReference type="PANTHER" id="PTHR24256">
    <property type="entry name" value="TRYPTASE-RELATED"/>
    <property type="match status" value="1"/>
</dbReference>
<evidence type="ECO:0000313" key="6">
    <source>
        <dbReference type="Proteomes" id="UP001642540"/>
    </source>
</evidence>